<evidence type="ECO:0000256" key="1">
    <source>
        <dbReference type="SAM" id="MobiDB-lite"/>
    </source>
</evidence>
<keyword evidence="3" id="KW-1185">Reference proteome</keyword>
<evidence type="ECO:0000313" key="2">
    <source>
        <dbReference type="EMBL" id="SPJ85727.1"/>
    </source>
</evidence>
<name>A0AAE8MK53_9HYPO</name>
<accession>A0AAE8MK53</accession>
<evidence type="ECO:0000313" key="3">
    <source>
        <dbReference type="Proteomes" id="UP001187734"/>
    </source>
</evidence>
<feature type="region of interest" description="Disordered" evidence="1">
    <location>
        <begin position="1"/>
        <end position="55"/>
    </location>
</feature>
<dbReference type="AlphaFoldDB" id="A0AAE8MK53"/>
<proteinExistence type="predicted"/>
<dbReference type="Proteomes" id="UP001187734">
    <property type="component" value="Unassembled WGS sequence"/>
</dbReference>
<dbReference type="EMBL" id="ONZP01000493">
    <property type="protein sequence ID" value="SPJ85727.1"/>
    <property type="molecule type" value="Genomic_DNA"/>
</dbReference>
<gene>
    <name evidence="2" type="ORF">FTOL_11509</name>
</gene>
<sequence length="115" mass="12330">MPDAPADKNTVSSEDGINQFGRGRPLTSSAGQSSLYNSSNAVSRGGETIPHGQEGPIFVLSNRRHLFVPPDDARPNSVYRLHPQVSVVFIVVPAAEEYQYSPGVDGEDTTMGNTD</sequence>
<feature type="compositionally biased region" description="Polar residues" evidence="1">
    <location>
        <begin position="26"/>
        <end position="42"/>
    </location>
</feature>
<organism evidence="2 3">
    <name type="scientific">Fusarium torulosum</name>
    <dbReference type="NCBI Taxonomy" id="33205"/>
    <lineage>
        <taxon>Eukaryota</taxon>
        <taxon>Fungi</taxon>
        <taxon>Dikarya</taxon>
        <taxon>Ascomycota</taxon>
        <taxon>Pezizomycotina</taxon>
        <taxon>Sordariomycetes</taxon>
        <taxon>Hypocreomycetidae</taxon>
        <taxon>Hypocreales</taxon>
        <taxon>Nectriaceae</taxon>
        <taxon>Fusarium</taxon>
    </lineage>
</organism>
<comment type="caution">
    <text evidence="2">The sequence shown here is derived from an EMBL/GenBank/DDBJ whole genome shotgun (WGS) entry which is preliminary data.</text>
</comment>
<reference evidence="2" key="1">
    <citation type="submission" date="2018-03" db="EMBL/GenBank/DDBJ databases">
        <authorList>
            <person name="Guldener U."/>
        </authorList>
    </citation>
    <scope>NUCLEOTIDE SEQUENCE</scope>
</reference>
<protein>
    <submittedName>
        <fullName evidence="2">Uncharacterized protein</fullName>
    </submittedName>
</protein>